<proteinExistence type="predicted"/>
<accession>A0A897NXQ9</accession>
<dbReference type="GeneID" id="68858649"/>
<protein>
    <submittedName>
        <fullName evidence="3">Metal-dependent membrane protease, CAAX family</fullName>
    </submittedName>
</protein>
<dbReference type="GO" id="GO:0006508">
    <property type="term" value="P:proteolysis"/>
    <property type="evidence" value="ECO:0007669"/>
    <property type="project" value="UniProtKB-KW"/>
</dbReference>
<dbReference type="Proteomes" id="UP000663292">
    <property type="component" value="Chromosome"/>
</dbReference>
<dbReference type="PANTHER" id="PTHR36435:SF1">
    <property type="entry name" value="CAAX AMINO TERMINAL PROTEASE FAMILY PROTEIN"/>
    <property type="match status" value="1"/>
</dbReference>
<keyword evidence="4" id="KW-1185">Reference proteome</keyword>
<feature type="domain" description="CAAX prenyl protease 2/Lysostaphin resistance protein A-like" evidence="2">
    <location>
        <begin position="143"/>
        <end position="236"/>
    </location>
</feature>
<evidence type="ECO:0000313" key="4">
    <source>
        <dbReference type="Proteomes" id="UP000663292"/>
    </source>
</evidence>
<dbReference type="AlphaFoldDB" id="A0A897NXQ9"/>
<dbReference type="GO" id="GO:0004175">
    <property type="term" value="F:endopeptidase activity"/>
    <property type="evidence" value="ECO:0007669"/>
    <property type="project" value="UniProtKB-ARBA"/>
</dbReference>
<dbReference type="InterPro" id="IPR003675">
    <property type="entry name" value="Rce1/LyrA-like_dom"/>
</dbReference>
<organism evidence="3 4">
    <name type="scientific">Halapricum desulfuricans</name>
    <dbReference type="NCBI Taxonomy" id="2841257"/>
    <lineage>
        <taxon>Archaea</taxon>
        <taxon>Methanobacteriati</taxon>
        <taxon>Methanobacteriota</taxon>
        <taxon>Stenosarchaea group</taxon>
        <taxon>Halobacteria</taxon>
        <taxon>Halobacteriales</taxon>
        <taxon>Haloarculaceae</taxon>
        <taxon>Halapricum</taxon>
    </lineage>
</organism>
<dbReference type="Pfam" id="PF02517">
    <property type="entry name" value="Rce1-like"/>
    <property type="match status" value="1"/>
</dbReference>
<feature type="transmembrane region" description="Helical" evidence="1">
    <location>
        <begin position="233"/>
        <end position="259"/>
    </location>
</feature>
<dbReference type="EMBL" id="CP064791">
    <property type="protein sequence ID" value="QSG15533.1"/>
    <property type="molecule type" value="Genomic_DNA"/>
</dbReference>
<sequence length="260" mass="27536">MDSKYVAVGDFETRLRAAGHSIGIVVAAFVVGTALALAGVVVIGQFIPVYSAEEQLLPTAYIASSALQFVGFLLVGVGYLYVRADWGLVTARLPSLRDIGIALGGTVVLFVTNVALGSIAQSLGFESAENSVVTMGQSNPEIFIAMIPVTLLLVSPGEELLFRGIVQGLFRRAYGPLPAVLIASALFGIVHFVALTGDGKLVYVAVAAALGLILGTIYELTDNLVVPILTHGLWNAYLFTGQWVLATYDIEAAMILLFFR</sequence>
<keyword evidence="1" id="KW-0472">Membrane</keyword>
<dbReference type="InterPro" id="IPR052710">
    <property type="entry name" value="CAAX_protease"/>
</dbReference>
<reference evidence="3 4" key="1">
    <citation type="submission" date="2020-11" db="EMBL/GenBank/DDBJ databases">
        <title>Carbohydrate-dependent, anaerobic sulfur respiration: A novel catabolism in halophilic archaea.</title>
        <authorList>
            <person name="Sorokin D.Y."/>
            <person name="Messina E."/>
            <person name="Smedile F."/>
            <person name="La Cono V."/>
            <person name="Hallsworth J.E."/>
            <person name="Yakimov M.M."/>
        </authorList>
    </citation>
    <scope>NUCLEOTIDE SEQUENCE [LARGE SCALE GENOMIC DNA]</scope>
    <source>
        <strain evidence="3 4">HSR-Est</strain>
    </source>
</reference>
<evidence type="ECO:0000313" key="3">
    <source>
        <dbReference type="EMBL" id="QSG15533.1"/>
    </source>
</evidence>
<evidence type="ECO:0000259" key="2">
    <source>
        <dbReference type="Pfam" id="PF02517"/>
    </source>
</evidence>
<dbReference type="PANTHER" id="PTHR36435">
    <property type="entry name" value="SLR1288 PROTEIN"/>
    <property type="match status" value="1"/>
</dbReference>
<dbReference type="GO" id="GO:0080120">
    <property type="term" value="P:CAAX-box protein maturation"/>
    <property type="evidence" value="ECO:0007669"/>
    <property type="project" value="UniProtKB-ARBA"/>
</dbReference>
<gene>
    <name evidence="3" type="ORF">HSEST_2015</name>
</gene>
<dbReference type="RefSeq" id="WP_229120801.1">
    <property type="nucleotide sequence ID" value="NZ_CP064791.1"/>
</dbReference>
<keyword evidence="3" id="KW-0645">Protease</keyword>
<keyword evidence="1" id="KW-0812">Transmembrane</keyword>
<keyword evidence="3" id="KW-0378">Hydrolase</keyword>
<feature type="transmembrane region" description="Helical" evidence="1">
    <location>
        <begin position="21"/>
        <end position="47"/>
    </location>
</feature>
<feature type="transmembrane region" description="Helical" evidence="1">
    <location>
        <begin position="59"/>
        <end position="81"/>
    </location>
</feature>
<feature type="transmembrane region" description="Helical" evidence="1">
    <location>
        <begin position="201"/>
        <end position="221"/>
    </location>
</feature>
<feature type="transmembrane region" description="Helical" evidence="1">
    <location>
        <begin position="101"/>
        <end position="122"/>
    </location>
</feature>
<name>A0A897NXQ9_9EURY</name>
<keyword evidence="1" id="KW-1133">Transmembrane helix</keyword>
<feature type="transmembrane region" description="Helical" evidence="1">
    <location>
        <begin position="174"/>
        <end position="195"/>
    </location>
</feature>
<evidence type="ECO:0000256" key="1">
    <source>
        <dbReference type="SAM" id="Phobius"/>
    </source>
</evidence>